<dbReference type="SUPFAM" id="SSF56574">
    <property type="entry name" value="Serpins"/>
    <property type="match status" value="1"/>
</dbReference>
<reference evidence="4" key="1">
    <citation type="submission" date="2005-09" db="EMBL/GenBank/DDBJ databases">
        <authorList>
            <person name="Mural R.J."/>
            <person name="Li P.W."/>
            <person name="Adams M.D."/>
            <person name="Amanatides P.G."/>
            <person name="Baden-Tillson H."/>
            <person name="Barnstead M."/>
            <person name="Chin S.H."/>
            <person name="Dew I."/>
            <person name="Evans C.A."/>
            <person name="Ferriera S."/>
            <person name="Flanigan M."/>
            <person name="Fosler C."/>
            <person name="Glodek A."/>
            <person name="Gu Z."/>
            <person name="Holt R.A."/>
            <person name="Jennings D."/>
            <person name="Kraft C.L."/>
            <person name="Lu F."/>
            <person name="Nguyen T."/>
            <person name="Nusskern D.R."/>
            <person name="Pfannkoch C.M."/>
            <person name="Sitter C."/>
            <person name="Sutton G.G."/>
            <person name="Venter J.C."/>
            <person name="Wang Z."/>
            <person name="Woodage T."/>
            <person name="Zheng X.H."/>
            <person name="Zhong F."/>
        </authorList>
    </citation>
    <scope>NUCLEOTIDE SEQUENCE [LARGE SCALE GENOMIC DNA]</scope>
    <source>
        <strain>BN</strain>
        <strain evidence="4">Sprague-Dawley</strain>
    </source>
</reference>
<dbReference type="GO" id="GO:0005615">
    <property type="term" value="C:extracellular space"/>
    <property type="evidence" value="ECO:0007669"/>
    <property type="project" value="InterPro"/>
</dbReference>
<protein>
    <submittedName>
        <fullName evidence="3">Similar to squamous cell carcinoma antigen 2 (Predicted)</fullName>
    </submittedName>
</protein>
<dbReference type="Gene3D" id="3.30.497.10">
    <property type="entry name" value="Antithrombin, subunit I, domain 2"/>
    <property type="match status" value="1"/>
</dbReference>
<dbReference type="Proteomes" id="UP000234681">
    <property type="component" value="Chromosome 13"/>
</dbReference>
<dbReference type="GO" id="GO:0004867">
    <property type="term" value="F:serine-type endopeptidase inhibitor activity"/>
    <property type="evidence" value="ECO:0007669"/>
    <property type="project" value="InterPro"/>
</dbReference>
<dbReference type="InterPro" id="IPR023796">
    <property type="entry name" value="Serpin_dom"/>
</dbReference>
<evidence type="ECO:0000256" key="1">
    <source>
        <dbReference type="ARBA" id="ARBA00006426"/>
    </source>
</evidence>
<dbReference type="InterPro" id="IPR036186">
    <property type="entry name" value="Serpin_sf"/>
</dbReference>
<name>A6JSV6_RAT</name>
<dbReference type="PANTHER" id="PTHR11461">
    <property type="entry name" value="SERINE PROTEASE INHIBITOR, SERPIN"/>
    <property type="match status" value="1"/>
</dbReference>
<feature type="non-terminal residue" evidence="3">
    <location>
        <position position="153"/>
    </location>
</feature>
<feature type="domain" description="Serpin" evidence="2">
    <location>
        <begin position="7"/>
        <end position="153"/>
    </location>
</feature>
<dbReference type="AlphaFoldDB" id="A6JSV6"/>
<comment type="similarity">
    <text evidence="1">Belongs to the serpin family. Ov-serpin subfamily.</text>
</comment>
<sequence length="153" mass="17708">MHLFAKATTQFTLELYRQLRDSEDNIFYSPLSIMTALAMLQLGAKGNTEKQIEKVIQFHETTKKTTEKSADCHDEESVHEQFQKLMTQLNKSNDAYDLNSANSIYGAKHFPFLQTFLEDIKEYYQANVESLDFAHAAEESEKKINSWVENQTN</sequence>
<organism evidence="3 4">
    <name type="scientific">Rattus norvegicus</name>
    <name type="common">Rat</name>
    <dbReference type="NCBI Taxonomy" id="10116"/>
    <lineage>
        <taxon>Eukaryota</taxon>
        <taxon>Metazoa</taxon>
        <taxon>Chordata</taxon>
        <taxon>Craniata</taxon>
        <taxon>Vertebrata</taxon>
        <taxon>Euteleostomi</taxon>
        <taxon>Mammalia</taxon>
        <taxon>Eutheria</taxon>
        <taxon>Euarchontoglires</taxon>
        <taxon>Glires</taxon>
        <taxon>Rodentia</taxon>
        <taxon>Myomorpha</taxon>
        <taxon>Muroidea</taxon>
        <taxon>Muridae</taxon>
        <taxon>Murinae</taxon>
        <taxon>Rattus</taxon>
    </lineage>
</organism>
<proteinExistence type="inferred from homology"/>
<dbReference type="Pfam" id="PF00079">
    <property type="entry name" value="Serpin"/>
    <property type="match status" value="1"/>
</dbReference>
<accession>A6JSV6</accession>
<evidence type="ECO:0000313" key="4">
    <source>
        <dbReference type="Proteomes" id="UP000234681"/>
    </source>
</evidence>
<evidence type="ECO:0000259" key="2">
    <source>
        <dbReference type="Pfam" id="PF00079"/>
    </source>
</evidence>
<evidence type="ECO:0000313" key="3">
    <source>
        <dbReference type="EMBL" id="EDL91754.1"/>
    </source>
</evidence>
<dbReference type="InterPro" id="IPR042178">
    <property type="entry name" value="Serpin_sf_1"/>
</dbReference>
<dbReference type="PANTHER" id="PTHR11461:SF186">
    <property type="entry name" value="SERPIN B4"/>
    <property type="match status" value="1"/>
</dbReference>
<dbReference type="InterPro" id="IPR000215">
    <property type="entry name" value="Serpin_fam"/>
</dbReference>
<gene>
    <name evidence="3" type="primary">RGD1562868_predicted</name>
    <name evidence="3" type="ORF">rCG_24071</name>
</gene>
<dbReference type="EMBL" id="CH474000">
    <property type="protein sequence ID" value="EDL91754.1"/>
    <property type="molecule type" value="Genomic_DNA"/>
</dbReference>